<keyword evidence="3" id="KW-0862">Zinc</keyword>
<dbReference type="InterPro" id="IPR001841">
    <property type="entry name" value="Znf_RING"/>
</dbReference>
<dbReference type="InterPro" id="IPR013083">
    <property type="entry name" value="Znf_RING/FYVE/PHD"/>
</dbReference>
<evidence type="ECO:0000256" key="5">
    <source>
        <dbReference type="SAM" id="Coils"/>
    </source>
</evidence>
<dbReference type="PANTHER" id="PTHR10131:SF157">
    <property type="entry name" value="RECEPTOR-ASSOCIATED FACTOR, PUTATIVE-RELATED"/>
    <property type="match status" value="1"/>
</dbReference>
<evidence type="ECO:0000256" key="4">
    <source>
        <dbReference type="PROSITE-ProRule" id="PRU00175"/>
    </source>
</evidence>
<keyword evidence="8" id="KW-1185">Reference proteome</keyword>
<proteinExistence type="predicted"/>
<gene>
    <name evidence="7" type="primary">RNF41</name>
    <name evidence="7" type="ORF">AWC38_SpisGene11131</name>
</gene>
<sequence>MGYGLNKFVNHVDQNLLCSICAGVLQEAVITPCGHSFCDECLHIWLSRPNTNSCPSCRSDISPYDVIPVLALRGVVEGLAVHCDNDEHGCKMVLKLEKLSAHLQVCEFALIECGACGKSVKRFELPDHHEECEIIKDLVARHKKTRKEELTIDNLTKQIALLEVDLNKTKTALRESEGDVRRVKRELRELQFQLEVRMSEEEEFDQDWDPEYNYGYSPSSIAQLASLVSRYLLNKPYYVDRNRIFNAIKRCYDYYHGYAGYSQDVHMLLAASYASNWFTENQRSNFDSWLQNLARARFLISS</sequence>
<dbReference type="GO" id="GO:0043122">
    <property type="term" value="P:regulation of canonical NF-kappaB signal transduction"/>
    <property type="evidence" value="ECO:0007669"/>
    <property type="project" value="TreeGrafter"/>
</dbReference>
<dbReference type="STRING" id="50429.A0A2B4S0S2"/>
<evidence type="ECO:0000313" key="7">
    <source>
        <dbReference type="EMBL" id="PFX24294.1"/>
    </source>
</evidence>
<dbReference type="Gene3D" id="3.30.40.10">
    <property type="entry name" value="Zinc/RING finger domain, C3HC4 (zinc finger)"/>
    <property type="match status" value="2"/>
</dbReference>
<dbReference type="PROSITE" id="PS00518">
    <property type="entry name" value="ZF_RING_1"/>
    <property type="match status" value="1"/>
</dbReference>
<keyword evidence="2 4" id="KW-0863">Zinc-finger</keyword>
<dbReference type="Proteomes" id="UP000225706">
    <property type="component" value="Unassembled WGS sequence"/>
</dbReference>
<feature type="coiled-coil region" evidence="5">
    <location>
        <begin position="152"/>
        <end position="193"/>
    </location>
</feature>
<evidence type="ECO:0000259" key="6">
    <source>
        <dbReference type="PROSITE" id="PS50089"/>
    </source>
</evidence>
<evidence type="ECO:0000256" key="3">
    <source>
        <dbReference type="ARBA" id="ARBA00022833"/>
    </source>
</evidence>
<accession>A0A2B4S0S2</accession>
<dbReference type="PROSITE" id="PS50089">
    <property type="entry name" value="ZF_RING_2"/>
    <property type="match status" value="1"/>
</dbReference>
<reference evidence="8" key="1">
    <citation type="journal article" date="2017" name="bioRxiv">
        <title>Comparative analysis of the genomes of Stylophora pistillata and Acropora digitifera provides evidence for extensive differences between species of corals.</title>
        <authorList>
            <person name="Voolstra C.R."/>
            <person name="Li Y."/>
            <person name="Liew Y.J."/>
            <person name="Baumgarten S."/>
            <person name="Zoccola D."/>
            <person name="Flot J.-F."/>
            <person name="Tambutte S."/>
            <person name="Allemand D."/>
            <person name="Aranda M."/>
        </authorList>
    </citation>
    <scope>NUCLEOTIDE SEQUENCE [LARGE SCALE GENOMIC DNA]</scope>
</reference>
<dbReference type="AlphaFoldDB" id="A0A2B4S0S2"/>
<keyword evidence="1" id="KW-0479">Metal-binding</keyword>
<dbReference type="SUPFAM" id="SSF57850">
    <property type="entry name" value="RING/U-box"/>
    <property type="match status" value="1"/>
</dbReference>
<evidence type="ECO:0000256" key="1">
    <source>
        <dbReference type="ARBA" id="ARBA00022723"/>
    </source>
</evidence>
<keyword evidence="5" id="KW-0175">Coiled coil</keyword>
<dbReference type="EMBL" id="LSMT01000181">
    <property type="protein sequence ID" value="PFX24294.1"/>
    <property type="molecule type" value="Genomic_DNA"/>
</dbReference>
<comment type="caution">
    <text evidence="7">The sequence shown here is derived from an EMBL/GenBank/DDBJ whole genome shotgun (WGS) entry which is preliminary data.</text>
</comment>
<dbReference type="SUPFAM" id="SSF49599">
    <property type="entry name" value="TRAF domain-like"/>
    <property type="match status" value="1"/>
</dbReference>
<protein>
    <submittedName>
        <fullName evidence="7">E3 ubiquitin-protein ligase NRDP1</fullName>
    </submittedName>
</protein>
<dbReference type="SMART" id="SM00184">
    <property type="entry name" value="RING"/>
    <property type="match status" value="1"/>
</dbReference>
<dbReference type="Pfam" id="PF13923">
    <property type="entry name" value="zf-C3HC4_2"/>
    <property type="match status" value="1"/>
</dbReference>
<dbReference type="InterPro" id="IPR017907">
    <property type="entry name" value="Znf_RING_CS"/>
</dbReference>
<name>A0A2B4S0S2_STYPI</name>
<feature type="domain" description="RING-type" evidence="6">
    <location>
        <begin position="18"/>
        <end position="58"/>
    </location>
</feature>
<dbReference type="PANTHER" id="PTHR10131">
    <property type="entry name" value="TNF RECEPTOR ASSOCIATED FACTOR"/>
    <property type="match status" value="1"/>
</dbReference>
<evidence type="ECO:0000313" key="8">
    <source>
        <dbReference type="Proteomes" id="UP000225706"/>
    </source>
</evidence>
<dbReference type="OrthoDB" id="1630758at2759"/>
<evidence type="ECO:0000256" key="2">
    <source>
        <dbReference type="ARBA" id="ARBA00022771"/>
    </source>
</evidence>
<dbReference type="GO" id="GO:0008270">
    <property type="term" value="F:zinc ion binding"/>
    <property type="evidence" value="ECO:0007669"/>
    <property type="project" value="UniProtKB-KW"/>
</dbReference>
<organism evidence="7 8">
    <name type="scientific">Stylophora pistillata</name>
    <name type="common">Smooth cauliflower coral</name>
    <dbReference type="NCBI Taxonomy" id="50429"/>
    <lineage>
        <taxon>Eukaryota</taxon>
        <taxon>Metazoa</taxon>
        <taxon>Cnidaria</taxon>
        <taxon>Anthozoa</taxon>
        <taxon>Hexacorallia</taxon>
        <taxon>Scleractinia</taxon>
        <taxon>Astrocoeniina</taxon>
        <taxon>Pocilloporidae</taxon>
        <taxon>Stylophora</taxon>
    </lineage>
</organism>